<protein>
    <recommendedName>
        <fullName evidence="4">F-box domain-containing protein</fullName>
    </recommendedName>
</protein>
<feature type="region of interest" description="Disordered" evidence="1">
    <location>
        <begin position="369"/>
        <end position="388"/>
    </location>
</feature>
<proteinExistence type="predicted"/>
<dbReference type="AlphaFoldDB" id="A0A9P9EL53"/>
<dbReference type="PANTHER" id="PTHR42085:SF2">
    <property type="entry name" value="F-BOX DOMAIN-CONTAINING PROTEIN"/>
    <property type="match status" value="1"/>
</dbReference>
<dbReference type="Proteomes" id="UP000717696">
    <property type="component" value="Unassembled WGS sequence"/>
</dbReference>
<name>A0A9P9EL53_9HYPO</name>
<dbReference type="OrthoDB" id="72726at2759"/>
<reference evidence="2" key="1">
    <citation type="journal article" date="2021" name="Nat. Commun.">
        <title>Genetic determinants of endophytism in the Arabidopsis root mycobiome.</title>
        <authorList>
            <person name="Mesny F."/>
            <person name="Miyauchi S."/>
            <person name="Thiergart T."/>
            <person name="Pickel B."/>
            <person name="Atanasova L."/>
            <person name="Karlsson M."/>
            <person name="Huettel B."/>
            <person name="Barry K.W."/>
            <person name="Haridas S."/>
            <person name="Chen C."/>
            <person name="Bauer D."/>
            <person name="Andreopoulos W."/>
            <person name="Pangilinan J."/>
            <person name="LaButti K."/>
            <person name="Riley R."/>
            <person name="Lipzen A."/>
            <person name="Clum A."/>
            <person name="Drula E."/>
            <person name="Henrissat B."/>
            <person name="Kohler A."/>
            <person name="Grigoriev I.V."/>
            <person name="Martin F.M."/>
            <person name="Hacquard S."/>
        </authorList>
    </citation>
    <scope>NUCLEOTIDE SEQUENCE</scope>
    <source>
        <strain evidence="2">MPI-CAGE-AT-0021</strain>
    </source>
</reference>
<sequence>MVDERETETPRRELETTSPPGLAVNPQATSMLFVRLPAEIRNEIYSILFSSTRLTYGSRHPLRMNSSNIKPAPNALALIQTCRQAKEEIGDTWISQITLRFEDPETMLEKLTSLPPGAISNIRHLHILGYTLILSVPQGSVRFRLSKILKLLPGLCLDTITILSDRGTYFIYDTVTELLRDSCGWKELRYITRSSDVLGFAKSAYYQPVKKSEKYRYWRLPQPLYWQYVLKKRDGASSRPSVVMYRSRMSDSPGTVIDPKTRVYFRQKVPEGKEARKAFGIAEDKELMADGEKGKEIMIVARRGAGVDYEQKEGSPFTGIDIARHLLGKKWSQVRHECIDTFRREEDEVPAIHDDSEESITVDAYEDVDSYKWPPESPPTPSGPLFWG</sequence>
<feature type="region of interest" description="Disordered" evidence="1">
    <location>
        <begin position="1"/>
        <end position="22"/>
    </location>
</feature>
<gene>
    <name evidence="2" type="ORF">B0J13DRAFT_638606</name>
</gene>
<dbReference type="PANTHER" id="PTHR42085">
    <property type="entry name" value="F-BOX DOMAIN-CONTAINING PROTEIN"/>
    <property type="match status" value="1"/>
</dbReference>
<evidence type="ECO:0000313" key="3">
    <source>
        <dbReference type="Proteomes" id="UP000717696"/>
    </source>
</evidence>
<evidence type="ECO:0000313" key="2">
    <source>
        <dbReference type="EMBL" id="KAH7139663.1"/>
    </source>
</evidence>
<organism evidence="2 3">
    <name type="scientific">Dactylonectria estremocensis</name>
    <dbReference type="NCBI Taxonomy" id="1079267"/>
    <lineage>
        <taxon>Eukaryota</taxon>
        <taxon>Fungi</taxon>
        <taxon>Dikarya</taxon>
        <taxon>Ascomycota</taxon>
        <taxon>Pezizomycotina</taxon>
        <taxon>Sordariomycetes</taxon>
        <taxon>Hypocreomycetidae</taxon>
        <taxon>Hypocreales</taxon>
        <taxon>Nectriaceae</taxon>
        <taxon>Dactylonectria</taxon>
    </lineage>
</organism>
<comment type="caution">
    <text evidence="2">The sequence shown here is derived from an EMBL/GenBank/DDBJ whole genome shotgun (WGS) entry which is preliminary data.</text>
</comment>
<dbReference type="EMBL" id="JAGMUU010000014">
    <property type="protein sequence ID" value="KAH7139663.1"/>
    <property type="molecule type" value="Genomic_DNA"/>
</dbReference>
<accession>A0A9P9EL53</accession>
<dbReference type="InterPro" id="IPR038883">
    <property type="entry name" value="AN11006-like"/>
</dbReference>
<keyword evidence="3" id="KW-1185">Reference proteome</keyword>
<evidence type="ECO:0008006" key="4">
    <source>
        <dbReference type="Google" id="ProtNLM"/>
    </source>
</evidence>
<evidence type="ECO:0000256" key="1">
    <source>
        <dbReference type="SAM" id="MobiDB-lite"/>
    </source>
</evidence>